<sequence length="75" mass="8395">MEPIKALSEYLAHADPGFTLRTYNHLVEDSAERTRRAVDAVFGHQTPEPDPDDTQPNDEELAGDVEPDEDDDDDV</sequence>
<comment type="caution">
    <text evidence="2">The sequence shown here is derived from an EMBL/GenBank/DDBJ whole genome shotgun (WGS) entry which is preliminary data.</text>
</comment>
<organism evidence="2 3">
    <name type="scientific">Nocardioides gansuensis</name>
    <dbReference type="NCBI Taxonomy" id="2138300"/>
    <lineage>
        <taxon>Bacteria</taxon>
        <taxon>Bacillati</taxon>
        <taxon>Actinomycetota</taxon>
        <taxon>Actinomycetes</taxon>
        <taxon>Propionibacteriales</taxon>
        <taxon>Nocardioidaceae</taxon>
        <taxon>Nocardioides</taxon>
    </lineage>
</organism>
<protein>
    <recommendedName>
        <fullName evidence="4">Integrase</fullName>
    </recommendedName>
</protein>
<evidence type="ECO:0008006" key="4">
    <source>
        <dbReference type="Google" id="ProtNLM"/>
    </source>
</evidence>
<reference evidence="2 3" key="1">
    <citation type="submission" date="2018-04" db="EMBL/GenBank/DDBJ databases">
        <title>Genome of Nocardioides gansuensis WSJ-1.</title>
        <authorList>
            <person name="Wu S."/>
            <person name="Wang G."/>
        </authorList>
    </citation>
    <scope>NUCLEOTIDE SEQUENCE [LARGE SCALE GENOMIC DNA]</scope>
    <source>
        <strain evidence="2 3">WSJ-1</strain>
    </source>
</reference>
<proteinExistence type="predicted"/>
<feature type="compositionally biased region" description="Acidic residues" evidence="1">
    <location>
        <begin position="49"/>
        <end position="75"/>
    </location>
</feature>
<dbReference type="Proteomes" id="UP000246018">
    <property type="component" value="Unassembled WGS sequence"/>
</dbReference>
<evidence type="ECO:0000313" key="2">
    <source>
        <dbReference type="EMBL" id="PVG83806.1"/>
    </source>
</evidence>
<accession>A0A2T8FDM1</accession>
<name>A0A2T8FDM1_9ACTN</name>
<gene>
    <name evidence="2" type="ORF">DDE18_05725</name>
</gene>
<feature type="region of interest" description="Disordered" evidence="1">
    <location>
        <begin position="36"/>
        <end position="75"/>
    </location>
</feature>
<dbReference type="EMBL" id="QDGZ01000002">
    <property type="protein sequence ID" value="PVG83806.1"/>
    <property type="molecule type" value="Genomic_DNA"/>
</dbReference>
<keyword evidence="3" id="KW-1185">Reference proteome</keyword>
<evidence type="ECO:0000313" key="3">
    <source>
        <dbReference type="Proteomes" id="UP000246018"/>
    </source>
</evidence>
<dbReference type="AlphaFoldDB" id="A0A2T8FDM1"/>
<evidence type="ECO:0000256" key="1">
    <source>
        <dbReference type="SAM" id="MobiDB-lite"/>
    </source>
</evidence>